<dbReference type="OrthoDB" id="246990at2759"/>
<feature type="compositionally biased region" description="Basic and acidic residues" evidence="1">
    <location>
        <begin position="614"/>
        <end position="623"/>
    </location>
</feature>
<feature type="compositionally biased region" description="Basic and acidic residues" evidence="1">
    <location>
        <begin position="753"/>
        <end position="764"/>
    </location>
</feature>
<feature type="compositionally biased region" description="Polar residues" evidence="1">
    <location>
        <begin position="1735"/>
        <end position="1752"/>
    </location>
</feature>
<sequence>MISCAAIQKLERYGYLGLKRHSTEDFVATSIKDTKRSNVYALTLLETWKEAVQAVHGHSGSSDVASSPGGGGSRSDDRSHLSLNDSALMAAPARFTDALVYAMSFAVALTTQHVLDVTTITVKAKRDTPLFSDSYPAALQLLTTLKDMALAIGSGRALRTSASSSDFTKAVAHLLANVLDLVLVLLATHPHHSKRSEKDDALLHRQMLAQGLVLTASVAQMLRRVQASYPVADLYSTRPCAALLKQVANKFKQQQKSKQLSSAQHPEAISDRPSGPQQQEEPLFMALRHYVGACAHAAASSPSGSSASAANLFSAFSLFQRLGMLHGALSAVTMDASRSCMFPEAICRASEEVQHWLSKLLSSTACSRAIRYVVYFREDELRLMQHNIRQASEYALYTFTTTPPVDPGLVEPLLGAEGVAPNGSSADDVTRARAALVLAQWCVSTAFFFESFCLDETWASFAQEQRRLVLLQQSRARRGLEKTSRSKKDSQRKSERGHESGGLNGSRSPSVSSRSSDDASASTNASNSNNTEHADAVSLVSLQAASDAEANSVGGSVTSLASRVSLLSTFSKHSAASYLSFLSVVRPSTAGSVAGGTPGRKAGAGGGDGDLLESGERQLHESEDGNTNLPLILLEQLTLGLHRFMEAYPVELLDAYGLRSISWSCIARMFAFVEASLANTSAAKSNTMSTVTAATATGLPQPLFSLAQDIRYNKGMGYECLGLLFAKAVAPLLDVNHDAQTLEQHQQQHAQRGRRDANGKDQGKRQPAAGSSSESDVDRHAGACSEEAASMRSVDGNRTEVDFFANAAAASAAVGRANLLPSDDPITRRHIEEALSTCLTAYETVAPQVVDMNLATILRLAALTANATASHSVASEGDSASWSSVLIPFLQDITRRLGRSNELPHFVDALLGRGEAAAAATMMGSQQQHKREVGTAQSDAEELLNLEALRSVFRLSPVRRALTEAAGVSLDPESLLLHLTNIASELEEGSANEQAHGCETKHDEEKVRESESSTSFKHASAHIQRTLLTLEVIESVLEGIVPTPVSACAVLEQTTQLELLLTSSFMKCVEAAQQQAASAGYYSQQQRLIIIHHACTIRQCRAVTALCLQDLGSQQILEYLVMLDETLWQLGTDIGQLIGTLTITELQPFLGLSPSDDMKLPSAMSASLLLPSLVLQRLSLARSVTASLGTTAGPAQQLREMVAYIWNFIQGKDCTDKHHYHLQSDAEDYASLLLANQMSSEDWVSVVALGKEKHARAAMMALLARSSMMSVPASSPSSCAAVAPSAAGTALLGTVWMSCCLRCIPGTALRALVDVYVNLSAEALCDAVLLTSSKPEASVKASLAQQWSALGAALIGAYEAVGHNPYWPSVLTHTVRAISHLERGWRKCGQSNGAATVAFTRLAEQLLGLVLCVVRSEARAAEVMRKTFLTQIRESASRTAVATTQSTLSRSGVSTTYVESIKVPAATLSDLAAPAPLAEADADTLAERLAFFKSLSFEEELRDLCDRLFNDSFVKQLFSLVCLAKGMSAVPGMCMSALAFLYQVSLATAQTAWRTRVTDGSLTALRETAAVKFQRTVANAFHERAPTAMEEHSSSNAAALMAFLESFHVGEDGLLFLHIASQRTNAAAAAAEDGALDDVEGCWKGIFCQYASCVAAMMMRIDAARAASAASTDISALTSICEVFCVLFARLLASAQYKQHQMSKGSRHSPPTATSGNNNGAGKRSRYGGALESSAEASKQNPSGPSANTDASVSDERAAGMDTCGGAMKFLREVLSGFSASRSSDGTNKTDHEDHARQLGEQLSKFFCLKASGNAASTEAGSVHHWHNLSCRGGEVALAAWWLLWKLFTTSTTETAKPEDVLHVHGRVQALLAACGKTAAEDAVALRAGSKVLQVSPPDTVPPFFFDHLNEVLRRVIPDPNAGASIAVGSSGAVIAAAELLLQLFRVRPRLPAWRLLPHAQRLLVWLTHPQSRLETAASALRERANAMHDSSSSSVASGPSVCLLGIRLCSAVAAHPLLASSSLSASRSSASELMSEHSMLPPARSSQSSRRSNVIAGELLDNVWLLILSLLQGSTQKASPPSTTAINRQSTDVVELQEPEIIQLILLLTKTWLRSRQQQLWSRPAMLPPVMCALFACIMRGMESARYSPCVLNVLAGGLAAMAAHVDAATAAEGDDAEQADENESDSENFKCEEAGAESNAAVRRQPNSKEERIAAPSRKRQKAEKAANTKASYMIPTVSAQLKRMALTATTAALFEVAQHYVHVFTTFSSDMDFLFTDFLRVLSQHFLPKVTRPPIAYRAGVRIGGSTQSDMSFADLAYMCVGNTESKSLLKQAALRMEEEDGGAVGTLGLTDGSRSIFHVA</sequence>
<feature type="compositionally biased region" description="Low complexity" evidence="1">
    <location>
        <begin position="255"/>
        <end position="264"/>
    </location>
</feature>
<feature type="compositionally biased region" description="Gly residues" evidence="1">
    <location>
        <begin position="593"/>
        <end position="609"/>
    </location>
</feature>
<name>A0A0N1I3Z3_LEPSE</name>
<feature type="region of interest" description="Disordered" evidence="1">
    <location>
        <begin position="479"/>
        <end position="532"/>
    </location>
</feature>
<feature type="region of interest" description="Disordered" evidence="1">
    <location>
        <begin position="591"/>
        <end position="623"/>
    </location>
</feature>
<feature type="region of interest" description="Disordered" evidence="1">
    <location>
        <begin position="1702"/>
        <end position="1756"/>
    </location>
</feature>
<organism evidence="2 3">
    <name type="scientific">Leptomonas seymouri</name>
    <dbReference type="NCBI Taxonomy" id="5684"/>
    <lineage>
        <taxon>Eukaryota</taxon>
        <taxon>Discoba</taxon>
        <taxon>Euglenozoa</taxon>
        <taxon>Kinetoplastea</taxon>
        <taxon>Metakinetoplastina</taxon>
        <taxon>Trypanosomatida</taxon>
        <taxon>Trypanosomatidae</taxon>
        <taxon>Leishmaniinae</taxon>
        <taxon>Leptomonas</taxon>
    </lineage>
</organism>
<dbReference type="Proteomes" id="UP000038009">
    <property type="component" value="Unassembled WGS sequence"/>
</dbReference>
<dbReference type="OMA" id="TIRQCRA"/>
<accession>A0A0N1I3Z3</accession>
<feature type="region of interest" description="Disordered" evidence="1">
    <location>
        <begin position="2173"/>
        <end position="2230"/>
    </location>
</feature>
<evidence type="ECO:0000313" key="3">
    <source>
        <dbReference type="Proteomes" id="UP000038009"/>
    </source>
</evidence>
<comment type="caution">
    <text evidence="2">The sequence shown here is derived from an EMBL/GenBank/DDBJ whole genome shotgun (WGS) entry which is preliminary data.</text>
</comment>
<feature type="region of interest" description="Disordered" evidence="1">
    <location>
        <begin position="988"/>
        <end position="1015"/>
    </location>
</feature>
<feature type="compositionally biased region" description="Basic and acidic residues" evidence="1">
    <location>
        <begin position="479"/>
        <end position="499"/>
    </location>
</feature>
<evidence type="ECO:0000313" key="2">
    <source>
        <dbReference type="EMBL" id="KPI90632.1"/>
    </source>
</evidence>
<gene>
    <name evidence="2" type="ORF">ABL78_0228</name>
</gene>
<proteinExistence type="predicted"/>
<feature type="region of interest" description="Disordered" evidence="1">
    <location>
        <begin position="742"/>
        <end position="791"/>
    </location>
</feature>
<feature type="region of interest" description="Disordered" evidence="1">
    <location>
        <begin position="255"/>
        <end position="278"/>
    </location>
</feature>
<keyword evidence="3" id="KW-1185">Reference proteome</keyword>
<feature type="compositionally biased region" description="Basic and acidic residues" evidence="1">
    <location>
        <begin position="996"/>
        <end position="1011"/>
    </location>
</feature>
<feature type="compositionally biased region" description="Low complexity" evidence="1">
    <location>
        <begin position="506"/>
        <end position="531"/>
    </location>
</feature>
<dbReference type="VEuPathDB" id="TriTrypDB:Lsey_0003_0250"/>
<feature type="compositionally biased region" description="Acidic residues" evidence="1">
    <location>
        <begin position="2174"/>
        <end position="2188"/>
    </location>
</feature>
<dbReference type="EMBL" id="LJSK01000003">
    <property type="protein sequence ID" value="KPI90632.1"/>
    <property type="molecule type" value="Genomic_DNA"/>
</dbReference>
<protein>
    <submittedName>
        <fullName evidence="2">Uncharacterized protein</fullName>
    </submittedName>
</protein>
<evidence type="ECO:0000256" key="1">
    <source>
        <dbReference type="SAM" id="MobiDB-lite"/>
    </source>
</evidence>
<feature type="compositionally biased region" description="Polar residues" evidence="1">
    <location>
        <begin position="1702"/>
        <end position="1720"/>
    </location>
</feature>
<feature type="region of interest" description="Disordered" evidence="1">
    <location>
        <begin position="58"/>
        <end position="78"/>
    </location>
</feature>
<reference evidence="2 3" key="1">
    <citation type="journal article" date="2015" name="PLoS Pathog.">
        <title>Leptomonas seymouri: Adaptations to the Dixenous Life Cycle Analyzed by Genome Sequencing, Transcriptome Profiling and Co-infection with Leishmania donovani.</title>
        <authorList>
            <person name="Kraeva N."/>
            <person name="Butenko A."/>
            <person name="Hlavacova J."/>
            <person name="Kostygov A."/>
            <person name="Myskova J."/>
            <person name="Grybchuk D."/>
            <person name="Lestinova T."/>
            <person name="Votypka J."/>
            <person name="Volf P."/>
            <person name="Opperdoes F."/>
            <person name="Flegontov P."/>
            <person name="Lukes J."/>
            <person name="Yurchenko V."/>
        </authorList>
    </citation>
    <scope>NUCLEOTIDE SEQUENCE [LARGE SCALE GENOMIC DNA]</scope>
    <source>
        <strain evidence="2 3">ATCC 30220</strain>
    </source>
</reference>